<feature type="transmembrane region" description="Helical" evidence="1">
    <location>
        <begin position="97"/>
        <end position="116"/>
    </location>
</feature>
<dbReference type="AlphaFoldDB" id="A0A645FIW5"/>
<evidence type="ECO:0000313" key="2">
    <source>
        <dbReference type="EMBL" id="MPN14365.1"/>
    </source>
</evidence>
<dbReference type="Pfam" id="PF06177">
    <property type="entry name" value="QueT"/>
    <property type="match status" value="1"/>
</dbReference>
<organism evidence="2">
    <name type="scientific">bioreactor metagenome</name>
    <dbReference type="NCBI Taxonomy" id="1076179"/>
    <lineage>
        <taxon>unclassified sequences</taxon>
        <taxon>metagenomes</taxon>
        <taxon>ecological metagenomes</taxon>
    </lineage>
</organism>
<evidence type="ECO:0000256" key="1">
    <source>
        <dbReference type="SAM" id="Phobius"/>
    </source>
</evidence>
<accession>A0A645FIW5</accession>
<keyword evidence="1" id="KW-0812">Transmembrane</keyword>
<keyword evidence="1" id="KW-1133">Transmembrane helix</keyword>
<proteinExistence type="predicted"/>
<dbReference type="EMBL" id="VSSQ01060981">
    <property type="protein sequence ID" value="MPN14365.1"/>
    <property type="molecule type" value="Genomic_DNA"/>
</dbReference>
<reference evidence="2" key="1">
    <citation type="submission" date="2019-08" db="EMBL/GenBank/DDBJ databases">
        <authorList>
            <person name="Kucharzyk K."/>
            <person name="Murdoch R.W."/>
            <person name="Higgins S."/>
            <person name="Loffler F."/>
        </authorList>
    </citation>
    <scope>NUCLEOTIDE SEQUENCE</scope>
</reference>
<keyword evidence="1" id="KW-0472">Membrane</keyword>
<sequence length="159" mass="17543">MRKIKTETIALTGITAAVYMAATLAVSPIAYGSVQFRISEIMVLLAWVNPAFAPGLVLGCALANIFSPLGIIDLLFGTFHTFCSVMMIKRTKNMVMASLWPTIFSFIIGLELYIAFDSPFIVSTLWVMLGEFICITLIGTLVFTLIRKNDAIMTKLKSY</sequence>
<dbReference type="PANTHER" id="PTHR40044">
    <property type="entry name" value="INTEGRAL MEMBRANE PROTEIN-RELATED"/>
    <property type="match status" value="1"/>
</dbReference>
<feature type="transmembrane region" description="Helical" evidence="1">
    <location>
        <begin position="51"/>
        <end position="76"/>
    </location>
</feature>
<feature type="transmembrane region" description="Helical" evidence="1">
    <location>
        <begin position="122"/>
        <end position="146"/>
    </location>
</feature>
<protein>
    <submittedName>
        <fullName evidence="2">Queuosine transporter QueT</fullName>
    </submittedName>
</protein>
<dbReference type="PANTHER" id="PTHR40044:SF1">
    <property type="entry name" value="INTEGRAL MEMBRANE PROTEIN"/>
    <property type="match status" value="1"/>
</dbReference>
<dbReference type="InterPro" id="IPR010387">
    <property type="entry name" value="QueT"/>
</dbReference>
<gene>
    <name evidence="2" type="primary">queT_5</name>
    <name evidence="2" type="ORF">SDC9_161692</name>
</gene>
<dbReference type="PIRSF" id="PIRSF031501">
    <property type="entry name" value="QueT"/>
    <property type="match status" value="1"/>
</dbReference>
<comment type="caution">
    <text evidence="2">The sequence shown here is derived from an EMBL/GenBank/DDBJ whole genome shotgun (WGS) entry which is preliminary data.</text>
</comment>
<feature type="transmembrane region" description="Helical" evidence="1">
    <location>
        <begin position="9"/>
        <end position="31"/>
    </location>
</feature>
<name>A0A645FIW5_9ZZZZ</name>